<feature type="transmembrane region" description="Helical" evidence="7">
    <location>
        <begin position="288"/>
        <end position="312"/>
    </location>
</feature>
<comment type="caution">
    <text evidence="8">The sequence shown here is derived from an EMBL/GenBank/DDBJ whole genome shotgun (WGS) entry which is preliminary data.</text>
</comment>
<evidence type="ECO:0000256" key="2">
    <source>
        <dbReference type="ARBA" id="ARBA00022692"/>
    </source>
</evidence>
<feature type="transmembrane region" description="Helical" evidence="7">
    <location>
        <begin position="172"/>
        <end position="193"/>
    </location>
</feature>
<keyword evidence="9" id="KW-1185">Reference proteome</keyword>
<feature type="transmembrane region" description="Helical" evidence="7">
    <location>
        <begin position="466"/>
        <end position="484"/>
    </location>
</feature>
<dbReference type="Pfam" id="PF08395">
    <property type="entry name" value="7tm_7"/>
    <property type="match status" value="1"/>
</dbReference>
<dbReference type="GO" id="GO:0038023">
    <property type="term" value="F:signaling receptor activity"/>
    <property type="evidence" value="ECO:0007669"/>
    <property type="project" value="UniProtKB-ARBA"/>
</dbReference>
<dbReference type="GO" id="GO:0051606">
    <property type="term" value="P:detection of stimulus"/>
    <property type="evidence" value="ECO:0007669"/>
    <property type="project" value="UniProtKB-ARBA"/>
</dbReference>
<protein>
    <recommendedName>
        <fullName evidence="10">Gustatory receptor</fullName>
    </recommendedName>
</protein>
<dbReference type="EMBL" id="CAIIXF020000009">
    <property type="protein sequence ID" value="CAH1795112.1"/>
    <property type="molecule type" value="Genomic_DNA"/>
</dbReference>
<feature type="transmembrane region" description="Helical" evidence="7">
    <location>
        <begin position="357"/>
        <end position="380"/>
    </location>
</feature>
<feature type="transmembrane region" description="Helical" evidence="7">
    <location>
        <begin position="532"/>
        <end position="556"/>
    </location>
</feature>
<proteinExistence type="predicted"/>
<evidence type="ECO:0000256" key="7">
    <source>
        <dbReference type="SAM" id="Phobius"/>
    </source>
</evidence>
<evidence type="ECO:0000256" key="6">
    <source>
        <dbReference type="SAM" id="MobiDB-lite"/>
    </source>
</evidence>
<evidence type="ECO:0000256" key="5">
    <source>
        <dbReference type="ARBA" id="ARBA00023170"/>
    </source>
</evidence>
<dbReference type="OrthoDB" id="6478931at2759"/>
<dbReference type="InterPro" id="IPR013604">
    <property type="entry name" value="7TM_chemorcpt"/>
</dbReference>
<comment type="subcellular location">
    <subcellularLocation>
        <location evidence="1">Membrane</location>
        <topology evidence="1">Multi-pass membrane protein</topology>
    </subcellularLocation>
</comment>
<evidence type="ECO:0000256" key="1">
    <source>
        <dbReference type="ARBA" id="ARBA00004141"/>
    </source>
</evidence>
<keyword evidence="3 7" id="KW-1133">Transmembrane helix</keyword>
<keyword evidence="4 7" id="KW-0472">Membrane</keyword>
<feature type="compositionally biased region" description="Basic and acidic residues" evidence="6">
    <location>
        <begin position="812"/>
        <end position="829"/>
    </location>
</feature>
<feature type="region of interest" description="Disordered" evidence="6">
    <location>
        <begin position="791"/>
        <end position="890"/>
    </location>
</feature>
<feature type="compositionally biased region" description="Pro residues" evidence="6">
    <location>
        <begin position="799"/>
        <end position="810"/>
    </location>
</feature>
<evidence type="ECO:0000313" key="9">
    <source>
        <dbReference type="Proteomes" id="UP000749559"/>
    </source>
</evidence>
<dbReference type="GO" id="GO:0050909">
    <property type="term" value="P:sensory perception of taste"/>
    <property type="evidence" value="ECO:0007669"/>
    <property type="project" value="InterPro"/>
</dbReference>
<evidence type="ECO:0000313" key="8">
    <source>
        <dbReference type="EMBL" id="CAH1795112.1"/>
    </source>
</evidence>
<feature type="transmembrane region" description="Helical" evidence="7">
    <location>
        <begin position="234"/>
        <end position="255"/>
    </location>
</feature>
<name>A0A8S4PLP6_OWEFU</name>
<feature type="transmembrane region" description="Helical" evidence="7">
    <location>
        <begin position="140"/>
        <end position="160"/>
    </location>
</feature>
<evidence type="ECO:0008006" key="10">
    <source>
        <dbReference type="Google" id="ProtNLM"/>
    </source>
</evidence>
<accession>A0A8S4PLP6</accession>
<sequence length="1091" mass="124077">MNSFSQERGWQRLSEPSIDLEANPVAGSTGNIEFELHEKNSGMDVVNSRSNLFDVPKAKGIDDIKRTTEDMRLRAKVKIHSGKVDSLKPLDNSGKPKSIEDVLLFQHLKPLFTVMSLHGLFFHKDFSSNGKSQSNRKRTLFAYCTGVLIIAITSFLRSFTSYRASDSFGYLLFFKIIISVWWFEIAVNAITCWRGSYEKDRLHDFFMTWHKYCNTSDRHGDIPYKDSLKRCQKIVLIGTAVMSIGNTFTAVYARYHGDPGLLSLYDVTCAPFTSESPGIEIVRIASLFFHWVLSNISFYPFALYIMICYVLCKEFQIAHNNILKCFNAKGDIIGPFEERRRDHQKLCKLTEVADKTFMVFVISVLLTHIPLSCLFFYNMIYNEIHFAMYMGYTFWILVTFINMGIVCIAGAFVNNAAHAPLTDLHSIRADVASTSKNLEIHMFLSRLTGTSIGLTAMDMFVMDKPTTLTVLGLLITYFFLLLQFHPMATAPGGLCLANLTDMTLKLIGGRNILELPRRRIVTVTMATDINPIVVIVIVVSVLFVGLMASFCIYWFACKKRRKDNSDVKTDDVFYSNTPDTLHMEINGRKHAMKAYTNSYENKGMDPEIEIYDAYQTHSANEVFTDDAVTVHEFEGTIERMDRDAGVVNIPNGNVPSKETRDHDDSKNDYTIVTSLVRDKQTDEFSHPGYTVFEDYVDLTQNIGEVTPDGQYKGQYTIITGLGEKVEESKTPRVDTGACSLRMTSEITQTVTEVIKAAKTPDESIIRSTNEQTGDTNTINHLDFRLDKERRQFDSSDDIVPPPPPPPPPPKLSLERTENRTPDVSIERKHAPVAPPRRKSKRDTQERKRYKRRSQSEPRSSKVPPPDYDSHDSDSTWTTTPSNSLKKMMNSDVKTSNNIYDRRHQTWTGYSLPLSENPAQYKTQASMHPQENYRDSRSSPPVAFDLQQRTHALSHQPTYSSTPPAQPRLGVRSYEYPMYTRVMKPRAYLGPPIVVRRRSIPASMVLGRHEYVRSLSGPPPPGYIRQVSGVQTLPYRRGARDLEYGDVRMDPIGGERISELQYTDRRASSDYIISKIETQSADAELHRVHDNF</sequence>
<feature type="region of interest" description="Disordered" evidence="6">
    <location>
        <begin position="921"/>
        <end position="940"/>
    </location>
</feature>
<dbReference type="PANTHER" id="PTHR21421:SF29">
    <property type="entry name" value="GUSTATORY RECEPTOR 5A FOR TREHALOSE-RELATED"/>
    <property type="match status" value="1"/>
</dbReference>
<keyword evidence="5" id="KW-0675">Receptor</keyword>
<dbReference type="AlphaFoldDB" id="A0A8S4PLP6"/>
<keyword evidence="2 7" id="KW-0812">Transmembrane</keyword>
<organism evidence="8 9">
    <name type="scientific">Owenia fusiformis</name>
    <name type="common">Polychaete worm</name>
    <dbReference type="NCBI Taxonomy" id="6347"/>
    <lineage>
        <taxon>Eukaryota</taxon>
        <taxon>Metazoa</taxon>
        <taxon>Spiralia</taxon>
        <taxon>Lophotrochozoa</taxon>
        <taxon>Annelida</taxon>
        <taxon>Polychaeta</taxon>
        <taxon>Sedentaria</taxon>
        <taxon>Canalipalpata</taxon>
        <taxon>Sabellida</taxon>
        <taxon>Oweniida</taxon>
        <taxon>Oweniidae</taxon>
        <taxon>Owenia</taxon>
    </lineage>
</organism>
<reference evidence="8" key="1">
    <citation type="submission" date="2022-03" db="EMBL/GenBank/DDBJ databases">
        <authorList>
            <person name="Martin C."/>
        </authorList>
    </citation>
    <scope>NUCLEOTIDE SEQUENCE</scope>
</reference>
<dbReference type="GO" id="GO:0016020">
    <property type="term" value="C:membrane"/>
    <property type="evidence" value="ECO:0007669"/>
    <property type="project" value="UniProtKB-SubCell"/>
</dbReference>
<evidence type="ECO:0000256" key="3">
    <source>
        <dbReference type="ARBA" id="ARBA00022989"/>
    </source>
</evidence>
<gene>
    <name evidence="8" type="ORF">OFUS_LOCUS19697</name>
</gene>
<feature type="transmembrane region" description="Helical" evidence="7">
    <location>
        <begin position="392"/>
        <end position="413"/>
    </location>
</feature>
<evidence type="ECO:0000256" key="4">
    <source>
        <dbReference type="ARBA" id="ARBA00023136"/>
    </source>
</evidence>
<dbReference type="Proteomes" id="UP000749559">
    <property type="component" value="Unassembled WGS sequence"/>
</dbReference>
<dbReference type="PANTHER" id="PTHR21421">
    <property type="entry name" value="GUSTATORY RECEPTOR"/>
    <property type="match status" value="1"/>
</dbReference>